<dbReference type="PROSITE" id="PS50156">
    <property type="entry name" value="SSD"/>
    <property type="match status" value="1"/>
</dbReference>
<dbReference type="PANTHER" id="PTHR30081:SF8">
    <property type="entry name" value="PROTEIN TRANSLOCASE SUBUNIT SECF"/>
    <property type="match status" value="1"/>
</dbReference>
<dbReference type="GO" id="GO:0005886">
    <property type="term" value="C:plasma membrane"/>
    <property type="evidence" value="ECO:0007669"/>
    <property type="project" value="UniProtKB-SubCell"/>
</dbReference>
<dbReference type="InterPro" id="IPR000731">
    <property type="entry name" value="SSD"/>
</dbReference>
<keyword evidence="8 10" id="KW-0811">Translocation</keyword>
<feature type="transmembrane region" description="Helical" evidence="10">
    <location>
        <begin position="244"/>
        <end position="262"/>
    </location>
</feature>
<dbReference type="NCBIfam" id="TIGR00966">
    <property type="entry name" value="transloc_SecF"/>
    <property type="match status" value="1"/>
</dbReference>
<dbReference type="EMBL" id="PFBM01000007">
    <property type="protein sequence ID" value="PIR82741.1"/>
    <property type="molecule type" value="Genomic_DNA"/>
</dbReference>
<keyword evidence="6 10" id="KW-0653">Protein transport</keyword>
<comment type="caution">
    <text evidence="10">Lacks conserved residue(s) required for the propagation of feature annotation.</text>
</comment>
<evidence type="ECO:0000256" key="7">
    <source>
        <dbReference type="ARBA" id="ARBA00022989"/>
    </source>
</evidence>
<comment type="caution">
    <text evidence="12">The sequence shown here is derived from an EMBL/GenBank/DDBJ whole genome shotgun (WGS) entry which is preliminary data.</text>
</comment>
<dbReference type="SUPFAM" id="SSF82866">
    <property type="entry name" value="Multidrug efflux transporter AcrB transmembrane domain"/>
    <property type="match status" value="1"/>
</dbReference>
<dbReference type="InterPro" id="IPR022813">
    <property type="entry name" value="SecD/SecF_arch_bac"/>
</dbReference>
<keyword evidence="4" id="KW-0997">Cell inner membrane</keyword>
<evidence type="ECO:0000259" key="11">
    <source>
        <dbReference type="PROSITE" id="PS50156"/>
    </source>
</evidence>
<proteinExistence type="inferred from homology"/>
<evidence type="ECO:0000256" key="4">
    <source>
        <dbReference type="ARBA" id="ARBA00022519"/>
    </source>
</evidence>
<comment type="similarity">
    <text evidence="10">Belongs to the SecD/SecF family. SecF subfamily.</text>
</comment>
<sequence length="300" mass="32177">MYIVTRRKTFFILAGAFVALALGSLAVFGLSIGPDFTGGTLAEARYSEGRPAIEELRASLDAAGLSGYLLRTTEEDGYILRAGVLADEERAALPEALSLGGAYPASIERLTEVGPTVGVELRNKALVALVLVALLIVLFIAFAFRKVSEPVSSWMYGFIAIVTLLFDVLVPVGAFAFFGYLWGAQVDALFVTALLAILGYSVNDTIVVFDRVRENLRLNQEGNVREDFAETAGRSLKQTYARSINTSLTTLLVLAALYVFGPSATQDFALTLIVGVIAGTYSSIALATPLLVAVAHRRVR</sequence>
<organism evidence="12 13">
    <name type="scientific">Candidatus Kaiserbacteria bacterium CG10_big_fil_rev_8_21_14_0_10_59_10</name>
    <dbReference type="NCBI Taxonomy" id="1974612"/>
    <lineage>
        <taxon>Bacteria</taxon>
        <taxon>Candidatus Kaiseribacteriota</taxon>
    </lineage>
</organism>
<dbReference type="GO" id="GO:0043952">
    <property type="term" value="P:protein transport by the Sec complex"/>
    <property type="evidence" value="ECO:0007669"/>
    <property type="project" value="UniProtKB-UniRule"/>
</dbReference>
<dbReference type="Gene3D" id="1.20.1640.10">
    <property type="entry name" value="Multidrug efflux transporter AcrB transmembrane domain"/>
    <property type="match status" value="1"/>
</dbReference>
<evidence type="ECO:0000256" key="5">
    <source>
        <dbReference type="ARBA" id="ARBA00022692"/>
    </source>
</evidence>
<keyword evidence="7 10" id="KW-1133">Transmembrane helix</keyword>
<keyword evidence="5 10" id="KW-0812">Transmembrane</keyword>
<evidence type="ECO:0000256" key="9">
    <source>
        <dbReference type="ARBA" id="ARBA00023136"/>
    </source>
</evidence>
<gene>
    <name evidence="10 12" type="primary">secF</name>
    <name evidence="12" type="ORF">COU20_01005</name>
</gene>
<dbReference type="GO" id="GO:0065002">
    <property type="term" value="P:intracellular protein transmembrane transport"/>
    <property type="evidence" value="ECO:0007669"/>
    <property type="project" value="UniProtKB-UniRule"/>
</dbReference>
<dbReference type="Proteomes" id="UP000231379">
    <property type="component" value="Unassembled WGS sequence"/>
</dbReference>
<dbReference type="HAMAP" id="MF_01464_B">
    <property type="entry name" value="SecF_B"/>
    <property type="match status" value="1"/>
</dbReference>
<name>A0A2H0U8J9_9BACT</name>
<comment type="subunit">
    <text evidence="10">Forms a complex with SecD. Part of the essential Sec protein translocation apparatus which comprises SecA, SecYEG and auxiliary proteins SecDF. Other proteins may also be involved.</text>
</comment>
<evidence type="ECO:0000256" key="6">
    <source>
        <dbReference type="ARBA" id="ARBA00022927"/>
    </source>
</evidence>
<evidence type="ECO:0000256" key="1">
    <source>
        <dbReference type="ARBA" id="ARBA00004651"/>
    </source>
</evidence>
<reference evidence="13" key="1">
    <citation type="submission" date="2017-09" db="EMBL/GenBank/DDBJ databases">
        <title>Depth-based differentiation of microbial function through sediment-hosted aquifers and enrichment of novel symbionts in the deep terrestrial subsurface.</title>
        <authorList>
            <person name="Probst A.J."/>
            <person name="Ladd B."/>
            <person name="Jarett J.K."/>
            <person name="Geller-Mcgrath D.E."/>
            <person name="Sieber C.M.K."/>
            <person name="Emerson J.B."/>
            <person name="Anantharaman K."/>
            <person name="Thomas B.C."/>
            <person name="Malmstrom R."/>
            <person name="Stieglmeier M."/>
            <person name="Klingl A."/>
            <person name="Woyke T."/>
            <person name="Ryan C.M."/>
            <person name="Banfield J.F."/>
        </authorList>
    </citation>
    <scope>NUCLEOTIDE SEQUENCE [LARGE SCALE GENOMIC DNA]</scope>
</reference>
<feature type="transmembrane region" description="Helical" evidence="10">
    <location>
        <begin position="188"/>
        <end position="209"/>
    </location>
</feature>
<dbReference type="InterPro" id="IPR005665">
    <property type="entry name" value="SecF_bac"/>
</dbReference>
<accession>A0A2H0U8J9</accession>
<dbReference type="Pfam" id="PF02355">
    <property type="entry name" value="SecD_SecF_C"/>
    <property type="match status" value="1"/>
</dbReference>
<keyword evidence="2 10" id="KW-0813">Transport</keyword>
<evidence type="ECO:0000313" key="13">
    <source>
        <dbReference type="Proteomes" id="UP000231379"/>
    </source>
</evidence>
<dbReference type="GO" id="GO:0015450">
    <property type="term" value="F:protein-transporting ATPase activity"/>
    <property type="evidence" value="ECO:0007669"/>
    <property type="project" value="InterPro"/>
</dbReference>
<evidence type="ECO:0000256" key="3">
    <source>
        <dbReference type="ARBA" id="ARBA00022475"/>
    </source>
</evidence>
<feature type="transmembrane region" description="Helical" evidence="10">
    <location>
        <begin position="125"/>
        <end position="144"/>
    </location>
</feature>
<feature type="transmembrane region" description="Helical" evidence="10">
    <location>
        <begin position="268"/>
        <end position="295"/>
    </location>
</feature>
<comment type="subcellular location">
    <subcellularLocation>
        <location evidence="1 10">Cell membrane</location>
        <topology evidence="1 10">Multi-pass membrane protein</topology>
    </subcellularLocation>
</comment>
<keyword evidence="9 10" id="KW-0472">Membrane</keyword>
<dbReference type="PANTHER" id="PTHR30081">
    <property type="entry name" value="PROTEIN-EXPORT MEMBRANE PROTEIN SEC"/>
    <property type="match status" value="1"/>
</dbReference>
<feature type="domain" description="SSD" evidence="11">
    <location>
        <begin position="125"/>
        <end position="293"/>
    </location>
</feature>
<comment type="function">
    <text evidence="10">Part of the Sec protein translocase complex. Interacts with the SecYEG preprotein conducting channel. SecDF uses the proton motive force (PMF) to complete protein translocation after the ATP-dependent function of SecA.</text>
</comment>
<evidence type="ECO:0000256" key="2">
    <source>
        <dbReference type="ARBA" id="ARBA00022448"/>
    </source>
</evidence>
<dbReference type="PRINTS" id="PR01755">
    <property type="entry name" value="SECFTRNLCASE"/>
</dbReference>
<evidence type="ECO:0000256" key="10">
    <source>
        <dbReference type="HAMAP-Rule" id="MF_01464"/>
    </source>
</evidence>
<dbReference type="AlphaFoldDB" id="A0A2H0U8J9"/>
<protein>
    <recommendedName>
        <fullName evidence="10">Protein-export membrane protein SecF</fullName>
    </recommendedName>
</protein>
<keyword evidence="3 10" id="KW-1003">Cell membrane</keyword>
<dbReference type="InterPro" id="IPR048634">
    <property type="entry name" value="SecD_SecF_C"/>
</dbReference>
<evidence type="ECO:0000256" key="8">
    <source>
        <dbReference type="ARBA" id="ARBA00023010"/>
    </source>
</evidence>
<dbReference type="InterPro" id="IPR022645">
    <property type="entry name" value="SecD/SecF_bac"/>
</dbReference>
<dbReference type="GO" id="GO:0006605">
    <property type="term" value="P:protein targeting"/>
    <property type="evidence" value="ECO:0007669"/>
    <property type="project" value="UniProtKB-UniRule"/>
</dbReference>
<feature type="transmembrane region" description="Helical" evidence="10">
    <location>
        <begin position="156"/>
        <end position="182"/>
    </location>
</feature>
<evidence type="ECO:0000313" key="12">
    <source>
        <dbReference type="EMBL" id="PIR82741.1"/>
    </source>
</evidence>